<feature type="domain" description="G-patch" evidence="2">
    <location>
        <begin position="94"/>
        <end position="140"/>
    </location>
</feature>
<feature type="compositionally biased region" description="Polar residues" evidence="1">
    <location>
        <begin position="49"/>
        <end position="61"/>
    </location>
</feature>
<organism evidence="3">
    <name type="scientific">Opuntia streptacantha</name>
    <name type="common">Prickly pear cactus</name>
    <name type="synonym">Opuntia cardona</name>
    <dbReference type="NCBI Taxonomy" id="393608"/>
    <lineage>
        <taxon>Eukaryota</taxon>
        <taxon>Viridiplantae</taxon>
        <taxon>Streptophyta</taxon>
        <taxon>Embryophyta</taxon>
        <taxon>Tracheophyta</taxon>
        <taxon>Spermatophyta</taxon>
        <taxon>Magnoliopsida</taxon>
        <taxon>eudicotyledons</taxon>
        <taxon>Gunneridae</taxon>
        <taxon>Pentapetalae</taxon>
        <taxon>Caryophyllales</taxon>
        <taxon>Cactineae</taxon>
        <taxon>Cactaceae</taxon>
        <taxon>Opuntioideae</taxon>
        <taxon>Opuntia</taxon>
    </lineage>
</organism>
<evidence type="ECO:0000256" key="1">
    <source>
        <dbReference type="SAM" id="MobiDB-lite"/>
    </source>
</evidence>
<feature type="region of interest" description="Disordered" evidence="1">
    <location>
        <begin position="111"/>
        <end position="167"/>
    </location>
</feature>
<dbReference type="AlphaFoldDB" id="A0A7C8ZX45"/>
<dbReference type="InterPro" id="IPR000467">
    <property type="entry name" value="G_patch_dom"/>
</dbReference>
<dbReference type="InterPro" id="IPR039249">
    <property type="entry name" value="GPATCH11"/>
</dbReference>
<dbReference type="GO" id="GO:0003676">
    <property type="term" value="F:nucleic acid binding"/>
    <property type="evidence" value="ECO:0007669"/>
    <property type="project" value="InterPro"/>
</dbReference>
<name>A0A7C8ZX45_OPUST</name>
<sequence length="264" mass="30323">MAESTATHQSDHQETAAIEDEDEDYMGDLSKFLPTESSEPSKPKKVANFSGNRTFNSSQQPSKKKWKNPKLDRETKQFEEDQQTLANLETAIPQSNIGFKLLKQMGYTPGSALGKEGSGRAEPIGLEIRRSRAGIGREDPLKEKARRETEMVERKRRSEEELMEEFGSRQKLQWRSKRVEINYHKAKAALDQLENREPPIEPEKDDDEEGKSDDEEEEQISEEDLLEILVTLREEHRYCLFCGCQYESMEALLANCPGINEDDH</sequence>
<feature type="compositionally biased region" description="Basic and acidic residues" evidence="1">
    <location>
        <begin position="69"/>
        <end position="79"/>
    </location>
</feature>
<feature type="region of interest" description="Disordered" evidence="1">
    <location>
        <begin position="187"/>
        <end position="224"/>
    </location>
</feature>
<evidence type="ECO:0000313" key="3">
    <source>
        <dbReference type="EMBL" id="MBA4653839.1"/>
    </source>
</evidence>
<dbReference type="EMBL" id="GISG01181042">
    <property type="protein sequence ID" value="MBA4653839.1"/>
    <property type="molecule type" value="Transcribed_RNA"/>
</dbReference>
<feature type="compositionally biased region" description="Basic and acidic residues" evidence="1">
    <location>
        <begin position="193"/>
        <end position="202"/>
    </location>
</feature>
<proteinExistence type="predicted"/>
<dbReference type="SMART" id="SM00443">
    <property type="entry name" value="G_patch"/>
    <property type="match status" value="1"/>
</dbReference>
<reference evidence="3" key="2">
    <citation type="submission" date="2020-07" db="EMBL/GenBank/DDBJ databases">
        <authorList>
            <person name="Vera ALvarez R."/>
            <person name="Arias-Moreno D.M."/>
            <person name="Jimenez-Jacinto V."/>
            <person name="Jimenez-Bremont J.F."/>
            <person name="Swaminathan K."/>
            <person name="Moose S.P."/>
            <person name="Guerrero-Gonzalez M.L."/>
            <person name="Marino-Ramirez L."/>
            <person name="Landsman D."/>
            <person name="Rodriguez-Kessler M."/>
            <person name="Delgado-Sanchez P."/>
        </authorList>
    </citation>
    <scope>NUCLEOTIDE SEQUENCE</scope>
    <source>
        <tissue evidence="3">Cladode</tissue>
    </source>
</reference>
<feature type="region of interest" description="Disordered" evidence="1">
    <location>
        <begin position="1"/>
        <end position="80"/>
    </location>
</feature>
<dbReference type="PROSITE" id="PS50174">
    <property type="entry name" value="G_PATCH"/>
    <property type="match status" value="1"/>
</dbReference>
<dbReference type="PANTHER" id="PTHR21032">
    <property type="entry name" value="G PATCH DOMAIN-CONTAINING PROTEIN 11"/>
    <property type="match status" value="1"/>
</dbReference>
<dbReference type="InterPro" id="IPR025239">
    <property type="entry name" value="DUF4187"/>
</dbReference>
<evidence type="ECO:0000259" key="2">
    <source>
        <dbReference type="PROSITE" id="PS50174"/>
    </source>
</evidence>
<feature type="compositionally biased region" description="Acidic residues" evidence="1">
    <location>
        <begin position="203"/>
        <end position="224"/>
    </location>
</feature>
<dbReference type="SMART" id="SM01173">
    <property type="entry name" value="DUF4187"/>
    <property type="match status" value="1"/>
</dbReference>
<reference evidence="3" key="1">
    <citation type="journal article" date="2013" name="J. Plant Res.">
        <title>Effect of fungi and light on seed germination of three Opuntia species from semiarid lands of central Mexico.</title>
        <authorList>
            <person name="Delgado-Sanchez P."/>
            <person name="Jimenez-Bremont J.F."/>
            <person name="Guerrero-Gonzalez Mde L."/>
            <person name="Flores J."/>
        </authorList>
    </citation>
    <scope>NUCLEOTIDE SEQUENCE</scope>
    <source>
        <tissue evidence="3">Cladode</tissue>
    </source>
</reference>
<feature type="compositionally biased region" description="Acidic residues" evidence="1">
    <location>
        <begin position="17"/>
        <end position="26"/>
    </location>
</feature>
<dbReference type="Pfam" id="PF13821">
    <property type="entry name" value="DUF4187"/>
    <property type="match status" value="1"/>
</dbReference>
<dbReference type="GO" id="GO:0000776">
    <property type="term" value="C:kinetochore"/>
    <property type="evidence" value="ECO:0007669"/>
    <property type="project" value="TreeGrafter"/>
</dbReference>
<dbReference type="PANTHER" id="PTHR21032:SF0">
    <property type="entry name" value="G PATCH DOMAIN-CONTAINING PROTEIN 11"/>
    <property type="match status" value="1"/>
</dbReference>
<dbReference type="Pfam" id="PF01585">
    <property type="entry name" value="G-patch"/>
    <property type="match status" value="1"/>
</dbReference>
<feature type="compositionally biased region" description="Basic and acidic residues" evidence="1">
    <location>
        <begin position="127"/>
        <end position="160"/>
    </location>
</feature>
<protein>
    <recommendedName>
        <fullName evidence="2">G-patch domain-containing protein</fullName>
    </recommendedName>
</protein>
<accession>A0A7C8ZX45</accession>